<reference evidence="12 13" key="1">
    <citation type="submission" date="2011-07" db="EMBL/GenBank/DDBJ databases">
        <authorList>
            <person name="Coyne R."/>
            <person name="Brami D."/>
            <person name="Johnson J."/>
            <person name="Hostetler J."/>
            <person name="Hannick L."/>
            <person name="Clark T."/>
            <person name="Cassidy-Hanley D."/>
            <person name="Inman J."/>
        </authorList>
    </citation>
    <scope>NUCLEOTIDE SEQUENCE [LARGE SCALE GENOMIC DNA]</scope>
    <source>
        <strain evidence="12 13">G5</strain>
    </source>
</reference>
<evidence type="ECO:0000313" key="13">
    <source>
        <dbReference type="Proteomes" id="UP000008983"/>
    </source>
</evidence>
<dbReference type="RefSeq" id="XP_004027324.1">
    <property type="nucleotide sequence ID" value="XM_004027275.1"/>
</dbReference>
<dbReference type="InterPro" id="IPR011548">
    <property type="entry name" value="HIBADH"/>
</dbReference>
<dbReference type="InterPro" id="IPR008927">
    <property type="entry name" value="6-PGluconate_DH-like_C_sf"/>
</dbReference>
<comment type="catalytic activity">
    <reaction evidence="7 9">
        <text>3-hydroxy-2-methylpropanoate + NAD(+) = 2-methyl-3-oxopropanoate + NADH + H(+)</text>
        <dbReference type="Rhea" id="RHEA:17681"/>
        <dbReference type="ChEBI" id="CHEBI:11805"/>
        <dbReference type="ChEBI" id="CHEBI:15378"/>
        <dbReference type="ChEBI" id="CHEBI:57540"/>
        <dbReference type="ChEBI" id="CHEBI:57700"/>
        <dbReference type="ChEBI" id="CHEBI:57945"/>
        <dbReference type="EC" id="1.1.1.31"/>
    </reaction>
</comment>
<dbReference type="FunCoup" id="G0R3J0">
    <property type="interactions" value="379"/>
</dbReference>
<dbReference type="GO" id="GO:0050661">
    <property type="term" value="F:NADP binding"/>
    <property type="evidence" value="ECO:0007669"/>
    <property type="project" value="InterPro"/>
</dbReference>
<dbReference type="GO" id="GO:0006574">
    <property type="term" value="P:L-valine catabolic process"/>
    <property type="evidence" value="ECO:0007669"/>
    <property type="project" value="UniProtKB-UniPathway"/>
</dbReference>
<accession>G0R3J0</accession>
<feature type="domain" description="6-phosphogluconate dehydrogenase NADP-binding" evidence="10">
    <location>
        <begin position="17"/>
        <end position="175"/>
    </location>
</feature>
<dbReference type="GO" id="GO:0008442">
    <property type="term" value="F:3-hydroxyisobutyrate dehydrogenase activity"/>
    <property type="evidence" value="ECO:0007669"/>
    <property type="project" value="UniProtKB-EC"/>
</dbReference>
<evidence type="ECO:0000256" key="9">
    <source>
        <dbReference type="RuleBase" id="RU910714"/>
    </source>
</evidence>
<feature type="domain" description="3-hydroxyisobutyrate dehydrogenase-like NAD-binding" evidence="11">
    <location>
        <begin position="181"/>
        <end position="307"/>
    </location>
</feature>
<dbReference type="InterPro" id="IPR006115">
    <property type="entry name" value="6PGDH_NADP-bd"/>
</dbReference>
<dbReference type="eggNOG" id="KOG0409">
    <property type="taxonomic scope" value="Eukaryota"/>
</dbReference>
<keyword evidence="13" id="KW-1185">Reference proteome</keyword>
<evidence type="ECO:0000313" key="12">
    <source>
        <dbReference type="EMBL" id="EGR27979.1"/>
    </source>
</evidence>
<evidence type="ECO:0000256" key="3">
    <source>
        <dbReference type="ARBA" id="ARBA00012991"/>
    </source>
</evidence>
<evidence type="ECO:0000256" key="4">
    <source>
        <dbReference type="ARBA" id="ARBA00022456"/>
    </source>
</evidence>
<evidence type="ECO:0000256" key="1">
    <source>
        <dbReference type="ARBA" id="ARBA00005109"/>
    </source>
</evidence>
<dbReference type="SUPFAM" id="SSF48179">
    <property type="entry name" value="6-phosphogluconate dehydrogenase C-terminal domain-like"/>
    <property type="match status" value="1"/>
</dbReference>
<dbReference type="InterPro" id="IPR013328">
    <property type="entry name" value="6PGD_dom2"/>
</dbReference>
<dbReference type="InterPro" id="IPR036291">
    <property type="entry name" value="NAD(P)-bd_dom_sf"/>
</dbReference>
<dbReference type="FunFam" id="1.10.1040.10:FF:000006">
    <property type="entry name" value="3-hydroxyisobutyrate dehydrogenase"/>
    <property type="match status" value="1"/>
</dbReference>
<dbReference type="UniPathway" id="UPA00362"/>
<evidence type="ECO:0000256" key="7">
    <source>
        <dbReference type="ARBA" id="ARBA00049197"/>
    </source>
</evidence>
<dbReference type="Gene3D" id="3.40.50.720">
    <property type="entry name" value="NAD(P)-binding Rossmann-like Domain"/>
    <property type="match status" value="1"/>
</dbReference>
<dbReference type="NCBIfam" id="TIGR01692">
    <property type="entry name" value="HIBADH"/>
    <property type="match status" value="1"/>
</dbReference>
<protein>
    <recommendedName>
        <fullName evidence="3 9">3-hydroxyisobutyrate dehydrogenase</fullName>
        <shortName evidence="9">HIBADH</shortName>
        <ecNumber evidence="3 9">1.1.1.31</ecNumber>
    </recommendedName>
</protein>
<dbReference type="STRING" id="857967.G0R3J0"/>
<evidence type="ECO:0000259" key="11">
    <source>
        <dbReference type="Pfam" id="PF14833"/>
    </source>
</evidence>
<dbReference type="InterPro" id="IPR029154">
    <property type="entry name" value="HIBADH-like_NADP-bd"/>
</dbReference>
<gene>
    <name evidence="12" type="ORF">IMG5_185620</name>
</gene>
<evidence type="ECO:0000256" key="6">
    <source>
        <dbReference type="ARBA" id="ARBA00023027"/>
    </source>
</evidence>
<dbReference type="PIRSF" id="PIRSF000103">
    <property type="entry name" value="HIBADH"/>
    <property type="match status" value="1"/>
</dbReference>
<name>G0R3J0_ICHMU</name>
<evidence type="ECO:0000256" key="2">
    <source>
        <dbReference type="ARBA" id="ARBA00006013"/>
    </source>
</evidence>
<organism evidence="12 13">
    <name type="scientific">Ichthyophthirius multifiliis</name>
    <name type="common">White spot disease agent</name>
    <name type="synonym">Ich</name>
    <dbReference type="NCBI Taxonomy" id="5932"/>
    <lineage>
        <taxon>Eukaryota</taxon>
        <taxon>Sar</taxon>
        <taxon>Alveolata</taxon>
        <taxon>Ciliophora</taxon>
        <taxon>Intramacronucleata</taxon>
        <taxon>Oligohymenophorea</taxon>
        <taxon>Hymenostomatida</taxon>
        <taxon>Ophryoglenina</taxon>
        <taxon>Ichthyophthirius</taxon>
    </lineage>
</organism>
<dbReference type="InParanoid" id="G0R3J0"/>
<dbReference type="Pfam" id="PF14833">
    <property type="entry name" value="NAD_binding_11"/>
    <property type="match status" value="1"/>
</dbReference>
<sequence>MRKFLRTIKPQDLRIETIGFIGLGNMGGPMALNLQKKGNYEVIAYDVSQEQLNKYQKEGLKTCTTLKELSKKANKFITMLPNSSHVQTVCEGPEGLFAQSEKGSLIIDSSTISFQSALNLYKSALQNSKKYIDTPVSGGVGAATAGTLTFMVGAENIQIFNECKNLLQFMGKNIINCEKPGAGQIAKACNNMALAIQMIATSEAISLGVKLGIDPKILSNIINTSSGRCWSSEVYNPCPGIMENVPSSKNYEGGFATELMIKDLGLAVEAAKQVNADTPLGIHAKYIYEQIIKSGLNRKDFSVVYQLITQNKIK</sequence>
<dbReference type="InterPro" id="IPR002204">
    <property type="entry name" value="3-OH-isobutyrate_DH-rel_CS"/>
</dbReference>
<dbReference type="OrthoDB" id="438525at2759"/>
<evidence type="ECO:0000256" key="8">
    <source>
        <dbReference type="PIRSR" id="PIRSR000103-1"/>
    </source>
</evidence>
<dbReference type="Gene3D" id="1.10.1040.10">
    <property type="entry name" value="N-(1-d-carboxylethyl)-l-norvaline Dehydrogenase, domain 2"/>
    <property type="match status" value="1"/>
</dbReference>
<dbReference type="GeneID" id="14904025"/>
<dbReference type="SUPFAM" id="SSF51735">
    <property type="entry name" value="NAD(P)-binding Rossmann-fold domains"/>
    <property type="match status" value="1"/>
</dbReference>
<keyword evidence="4 9" id="KW-0101">Branched-chain amino acid catabolism</keyword>
<dbReference type="Proteomes" id="UP000008983">
    <property type="component" value="Unassembled WGS sequence"/>
</dbReference>
<dbReference type="Pfam" id="PF03446">
    <property type="entry name" value="NAD_binding_2"/>
    <property type="match status" value="1"/>
</dbReference>
<evidence type="ECO:0000256" key="5">
    <source>
        <dbReference type="ARBA" id="ARBA00023002"/>
    </source>
</evidence>
<dbReference type="PROSITE" id="PS00895">
    <property type="entry name" value="3_HYDROXYISOBUT_DH"/>
    <property type="match status" value="1"/>
</dbReference>
<dbReference type="PANTHER" id="PTHR22981">
    <property type="entry name" value="3-HYDROXYISOBUTYRATE DEHYDROGENASE-RELATED"/>
    <property type="match status" value="1"/>
</dbReference>
<feature type="active site" evidence="8">
    <location>
        <position position="187"/>
    </location>
</feature>
<dbReference type="PANTHER" id="PTHR22981:SF7">
    <property type="entry name" value="3-HYDROXYISOBUTYRATE DEHYDROGENASE, MITOCHONDRIAL"/>
    <property type="match status" value="1"/>
</dbReference>
<keyword evidence="5 9" id="KW-0560">Oxidoreductase</keyword>
<dbReference type="InterPro" id="IPR015815">
    <property type="entry name" value="HIBADH-related"/>
</dbReference>
<dbReference type="GO" id="GO:0051287">
    <property type="term" value="F:NAD binding"/>
    <property type="evidence" value="ECO:0007669"/>
    <property type="project" value="InterPro"/>
</dbReference>
<dbReference type="EMBL" id="GL984303">
    <property type="protein sequence ID" value="EGR27979.1"/>
    <property type="molecule type" value="Genomic_DNA"/>
</dbReference>
<comment type="similarity">
    <text evidence="2">Belongs to the HIBADH-related family. 3-hydroxyisobutyrate dehydrogenase subfamily.</text>
</comment>
<proteinExistence type="inferred from homology"/>
<keyword evidence="6 9" id="KW-0520">NAD</keyword>
<dbReference type="EC" id="1.1.1.31" evidence="3 9"/>
<evidence type="ECO:0000259" key="10">
    <source>
        <dbReference type="Pfam" id="PF03446"/>
    </source>
</evidence>
<dbReference type="AlphaFoldDB" id="G0R3J0"/>
<dbReference type="OMA" id="MGKKVWH"/>
<comment type="pathway">
    <text evidence="1 9">Amino-acid degradation; L-valine degradation.</text>
</comment>